<dbReference type="EMBL" id="FLMQ01000055">
    <property type="protein sequence ID" value="SBP87598.1"/>
    <property type="molecule type" value="Genomic_DNA"/>
</dbReference>
<reference evidence="2 3" key="1">
    <citation type="submission" date="2016-06" db="EMBL/GenBank/DDBJ databases">
        <authorList>
            <person name="Kjaerup R.B."/>
            <person name="Dalgaard T.S."/>
            <person name="Juul-Madsen H.R."/>
        </authorList>
    </citation>
    <scope>NUCLEOTIDE SEQUENCE [LARGE SCALE GENOMIC DNA]</scope>
    <source>
        <strain evidence="2 3">DSM 16361</strain>
    </source>
</reference>
<feature type="compositionally biased region" description="Acidic residues" evidence="1">
    <location>
        <begin position="44"/>
        <end position="56"/>
    </location>
</feature>
<name>A0A238D2T0_THIDL</name>
<proteinExistence type="predicted"/>
<feature type="compositionally biased region" description="Low complexity" evidence="1">
    <location>
        <begin position="1"/>
        <end position="16"/>
    </location>
</feature>
<keyword evidence="3" id="KW-1185">Reference proteome</keyword>
<organism evidence="2 3">
    <name type="scientific">Thiomonas delicata</name>
    <name type="common">Thiomonas cuprina</name>
    <dbReference type="NCBI Taxonomy" id="364030"/>
    <lineage>
        <taxon>Bacteria</taxon>
        <taxon>Pseudomonadati</taxon>
        <taxon>Pseudomonadota</taxon>
        <taxon>Betaproteobacteria</taxon>
        <taxon>Burkholderiales</taxon>
        <taxon>Thiomonas</taxon>
    </lineage>
</organism>
<feature type="region of interest" description="Disordered" evidence="1">
    <location>
        <begin position="1"/>
        <end position="56"/>
    </location>
</feature>
<accession>A0A238D2T0</accession>
<dbReference type="RefSeq" id="WP_186436578.1">
    <property type="nucleotide sequence ID" value="NZ_LT592170.1"/>
</dbReference>
<evidence type="ECO:0000256" key="1">
    <source>
        <dbReference type="SAM" id="MobiDB-lite"/>
    </source>
</evidence>
<protein>
    <submittedName>
        <fullName evidence="2">Peptidase S9 prolyl oligopeptidase active site domain protein</fullName>
    </submittedName>
</protein>
<dbReference type="AlphaFoldDB" id="A0A238D2T0"/>
<evidence type="ECO:0000313" key="3">
    <source>
        <dbReference type="Proteomes" id="UP000214566"/>
    </source>
</evidence>
<dbReference type="Proteomes" id="UP000214566">
    <property type="component" value="Unassembled WGS sequence"/>
</dbReference>
<gene>
    <name evidence="2" type="ORF">THIARS_60311</name>
</gene>
<evidence type="ECO:0000313" key="2">
    <source>
        <dbReference type="EMBL" id="SBP87598.1"/>
    </source>
</evidence>
<sequence length="56" mass="5971">MQTQQTPQTPQNLETPTVPPDGDTAEFESLSVPDRATAEALGADFEDDTPTEADHG</sequence>